<keyword evidence="2" id="KW-1185">Reference proteome</keyword>
<evidence type="ECO:0000313" key="2">
    <source>
        <dbReference type="Proteomes" id="UP000754495"/>
    </source>
</evidence>
<comment type="caution">
    <text evidence="1">The sequence shown here is derived from an EMBL/GenBank/DDBJ whole genome shotgun (WGS) entry which is preliminary data.</text>
</comment>
<evidence type="ECO:0000313" key="1">
    <source>
        <dbReference type="EMBL" id="NIH78255.1"/>
    </source>
</evidence>
<dbReference type="Proteomes" id="UP000754495">
    <property type="component" value="Unassembled WGS sequence"/>
</dbReference>
<gene>
    <name evidence="1" type="ORF">FHX46_000785</name>
</gene>
<sequence>MDGHYRRSEQVSFGEQIRLPAPFGLALDTAAF</sequence>
<dbReference type="EMBL" id="JAANOU010000001">
    <property type="protein sequence ID" value="NIH78255.1"/>
    <property type="molecule type" value="Genomic_DNA"/>
</dbReference>
<accession>A0ABX0SNS5</accession>
<protein>
    <submittedName>
        <fullName evidence="1">Uncharacterized protein</fullName>
    </submittedName>
</protein>
<proteinExistence type="predicted"/>
<organism evidence="1 2">
    <name type="scientific">Amycolatopsis viridis</name>
    <dbReference type="NCBI Taxonomy" id="185678"/>
    <lineage>
        <taxon>Bacteria</taxon>
        <taxon>Bacillati</taxon>
        <taxon>Actinomycetota</taxon>
        <taxon>Actinomycetes</taxon>
        <taxon>Pseudonocardiales</taxon>
        <taxon>Pseudonocardiaceae</taxon>
        <taxon>Amycolatopsis</taxon>
    </lineage>
</organism>
<reference evidence="1 2" key="1">
    <citation type="submission" date="2020-03" db="EMBL/GenBank/DDBJ databases">
        <title>Sequencing the genomes of 1000 actinobacteria strains.</title>
        <authorList>
            <person name="Klenk H.-P."/>
        </authorList>
    </citation>
    <scope>NUCLEOTIDE SEQUENCE [LARGE SCALE GENOMIC DNA]</scope>
    <source>
        <strain evidence="1 2">DSM 45668</strain>
    </source>
</reference>
<name>A0ABX0SNS5_9PSEU</name>